<dbReference type="GO" id="GO:0046656">
    <property type="term" value="P:folic acid biosynthetic process"/>
    <property type="evidence" value="ECO:0007669"/>
    <property type="project" value="UniProtKB-KW"/>
</dbReference>
<protein>
    <recommendedName>
        <fullName evidence="4">2-amino-4-hydroxy-6-hydroxymethyldihydropteridine pyrophosphokinase</fullName>
        <ecNumber evidence="3">2.7.6.3</ecNumber>
    </recommendedName>
    <alternativeName>
        <fullName evidence="11">6-hydroxymethyl-7,8-dihydropterin pyrophosphokinase</fullName>
    </alternativeName>
    <alternativeName>
        <fullName evidence="12">7,8-dihydro-6-hydroxymethylpterin-pyrophosphokinase</fullName>
    </alternativeName>
</protein>
<dbReference type="GO" id="GO:0016301">
    <property type="term" value="F:kinase activity"/>
    <property type="evidence" value="ECO:0007669"/>
    <property type="project" value="UniProtKB-KW"/>
</dbReference>
<comment type="caution">
    <text evidence="15">The sequence shown here is derived from an EMBL/GenBank/DDBJ whole genome shotgun (WGS) entry which is preliminary data.</text>
</comment>
<comment type="similarity">
    <text evidence="2">Belongs to the HPPK family.</text>
</comment>
<dbReference type="Gene3D" id="3.30.70.560">
    <property type="entry name" value="7,8-Dihydro-6-hydroxymethylpterin-pyrophosphokinase HPPK"/>
    <property type="match status" value="1"/>
</dbReference>
<dbReference type="InterPro" id="IPR027417">
    <property type="entry name" value="P-loop_NTPase"/>
</dbReference>
<sequence>MNMQHTAILSLGSNMGNRLENIQDAIAHLHAHIATVVKTSGIYQTPAWGFEGDAFYNCALLVHTGKTAHELLEVILDAEARGGRTRIEGSGYISRTIDVDIIAFDDDVVNEPHLHIPHPRMHQRNFVLYPLRDLNPRWVHPVLKEDINRLIELSGDESPCEFIMKLPEPLESSTLHKFGYIAIEGNIGAGKTSLATKISEDFNAKLVLERFADNPFLPKFYEDPQRFAFSLEMSFLAERYRQLTDDLAQLNLFSDFVVADYHSVKSLIFARVTLGEDEYRLYRRLFDILYKEIPRPGLYVYLYQNSQALLGNIKKRGRDYEQDISADYLENINRGYLDYIRSTTGLNILLLDITGRDFVNRQEDYIWVLEQLQNAPVK</sequence>
<dbReference type="GO" id="GO:0005524">
    <property type="term" value="F:ATP binding"/>
    <property type="evidence" value="ECO:0007669"/>
    <property type="project" value="UniProtKB-KW"/>
</dbReference>
<dbReference type="EC" id="2.7.6.3" evidence="3"/>
<keyword evidence="16" id="KW-1185">Reference proteome</keyword>
<evidence type="ECO:0000313" key="15">
    <source>
        <dbReference type="EMBL" id="KOS06596.1"/>
    </source>
</evidence>
<dbReference type="InterPro" id="IPR035907">
    <property type="entry name" value="Hppk_sf"/>
</dbReference>
<evidence type="ECO:0000256" key="9">
    <source>
        <dbReference type="ARBA" id="ARBA00022909"/>
    </source>
</evidence>
<evidence type="ECO:0000259" key="13">
    <source>
        <dbReference type="Pfam" id="PF01288"/>
    </source>
</evidence>
<dbReference type="PATRIC" id="fig|1202724.3.peg.2393"/>
<keyword evidence="7 15" id="KW-0418">Kinase</keyword>
<name>A0A0M9VIE2_9FLAO</name>
<evidence type="ECO:0000256" key="3">
    <source>
        <dbReference type="ARBA" id="ARBA00013253"/>
    </source>
</evidence>
<proteinExistence type="inferred from homology"/>
<evidence type="ECO:0000256" key="2">
    <source>
        <dbReference type="ARBA" id="ARBA00005810"/>
    </source>
</evidence>
<dbReference type="SUPFAM" id="SSF52540">
    <property type="entry name" value="P-loop containing nucleoside triphosphate hydrolases"/>
    <property type="match status" value="1"/>
</dbReference>
<evidence type="ECO:0000256" key="4">
    <source>
        <dbReference type="ARBA" id="ARBA00016218"/>
    </source>
</evidence>
<evidence type="ECO:0000256" key="12">
    <source>
        <dbReference type="ARBA" id="ARBA00033413"/>
    </source>
</evidence>
<evidence type="ECO:0000256" key="6">
    <source>
        <dbReference type="ARBA" id="ARBA00022741"/>
    </source>
</evidence>
<comment type="function">
    <text evidence="10">Catalyzes the transfer of pyrophosphate from adenosine triphosphate (ATP) to 6-hydroxymethyl-7,8-dihydropterin, an enzymatic step in folate biosynthesis pathway.</text>
</comment>
<dbReference type="RefSeq" id="WP_054408195.1">
    <property type="nucleotide sequence ID" value="NZ_FOYA01000001.1"/>
</dbReference>
<dbReference type="AlphaFoldDB" id="A0A0M9VIE2"/>
<dbReference type="UniPathway" id="UPA00077">
    <property type="reaction ID" value="UER00155"/>
</dbReference>
<organism evidence="15 16">
    <name type="scientific">Flavobacterium akiainvivens</name>
    <dbReference type="NCBI Taxonomy" id="1202724"/>
    <lineage>
        <taxon>Bacteria</taxon>
        <taxon>Pseudomonadati</taxon>
        <taxon>Bacteroidota</taxon>
        <taxon>Flavobacteriia</taxon>
        <taxon>Flavobacteriales</taxon>
        <taxon>Flavobacteriaceae</taxon>
        <taxon>Flavobacterium</taxon>
    </lineage>
</organism>
<evidence type="ECO:0000256" key="7">
    <source>
        <dbReference type="ARBA" id="ARBA00022777"/>
    </source>
</evidence>
<evidence type="ECO:0000256" key="8">
    <source>
        <dbReference type="ARBA" id="ARBA00022840"/>
    </source>
</evidence>
<feature type="domain" description="7,8-dihydro-6-hydroxymethylpterin-pyrophosphokinase" evidence="13">
    <location>
        <begin position="8"/>
        <end position="136"/>
    </location>
</feature>
<evidence type="ECO:0000256" key="5">
    <source>
        <dbReference type="ARBA" id="ARBA00022679"/>
    </source>
</evidence>
<dbReference type="Gene3D" id="3.40.50.300">
    <property type="entry name" value="P-loop containing nucleotide triphosphate hydrolases"/>
    <property type="match status" value="1"/>
</dbReference>
<dbReference type="InterPro" id="IPR000550">
    <property type="entry name" value="Hppk"/>
</dbReference>
<dbReference type="STRING" id="1202724.AM493_11540"/>
<evidence type="ECO:0000256" key="1">
    <source>
        <dbReference type="ARBA" id="ARBA00005051"/>
    </source>
</evidence>
<dbReference type="Proteomes" id="UP000037755">
    <property type="component" value="Unassembled WGS sequence"/>
</dbReference>
<accession>A0A0M9VIE2</accession>
<keyword evidence="5" id="KW-0808">Transferase</keyword>
<dbReference type="PANTHER" id="PTHR43071:SF1">
    <property type="entry name" value="2-AMINO-4-HYDROXY-6-HYDROXYMETHYLDIHYDROPTERIDINE PYROPHOSPHOKINASE"/>
    <property type="match status" value="1"/>
</dbReference>
<comment type="pathway">
    <text evidence="1">Cofactor biosynthesis; tetrahydrofolate biosynthesis; 2-amino-4-hydroxy-6-hydroxymethyl-7,8-dihydropteridine diphosphate from 7,8-dihydroneopterin triphosphate: step 4/4.</text>
</comment>
<dbReference type="InterPro" id="IPR031314">
    <property type="entry name" value="DNK_dom"/>
</dbReference>
<feature type="domain" description="Deoxynucleoside kinase" evidence="14">
    <location>
        <begin position="181"/>
        <end position="372"/>
    </location>
</feature>
<dbReference type="GO" id="GO:0003848">
    <property type="term" value="F:2-amino-4-hydroxy-6-hydroxymethyldihydropteridine diphosphokinase activity"/>
    <property type="evidence" value="ECO:0007669"/>
    <property type="project" value="UniProtKB-EC"/>
</dbReference>
<evidence type="ECO:0000256" key="10">
    <source>
        <dbReference type="ARBA" id="ARBA00029409"/>
    </source>
</evidence>
<dbReference type="PANTHER" id="PTHR43071">
    <property type="entry name" value="2-AMINO-4-HYDROXY-6-HYDROXYMETHYLDIHYDROPTERIDINE PYROPHOSPHOKINASE"/>
    <property type="match status" value="1"/>
</dbReference>
<dbReference type="SUPFAM" id="SSF55083">
    <property type="entry name" value="6-hydroxymethyl-7,8-dihydropterin pyrophosphokinase, HPPK"/>
    <property type="match status" value="1"/>
</dbReference>
<dbReference type="GO" id="GO:0046654">
    <property type="term" value="P:tetrahydrofolate biosynthetic process"/>
    <property type="evidence" value="ECO:0007669"/>
    <property type="project" value="UniProtKB-UniPathway"/>
</dbReference>
<evidence type="ECO:0000313" key="16">
    <source>
        <dbReference type="Proteomes" id="UP000037755"/>
    </source>
</evidence>
<dbReference type="EMBL" id="LIYD01000005">
    <property type="protein sequence ID" value="KOS06596.1"/>
    <property type="molecule type" value="Genomic_DNA"/>
</dbReference>
<dbReference type="CDD" id="cd01673">
    <property type="entry name" value="dNK"/>
    <property type="match status" value="1"/>
</dbReference>
<dbReference type="Pfam" id="PF01288">
    <property type="entry name" value="HPPK"/>
    <property type="match status" value="1"/>
</dbReference>
<keyword evidence="9" id="KW-0289">Folate biosynthesis</keyword>
<keyword evidence="8" id="KW-0067">ATP-binding</keyword>
<dbReference type="CDD" id="cd00483">
    <property type="entry name" value="HPPK"/>
    <property type="match status" value="1"/>
</dbReference>
<gene>
    <name evidence="15" type="ORF">AM493_11540</name>
</gene>
<dbReference type="NCBIfam" id="TIGR01498">
    <property type="entry name" value="folK"/>
    <property type="match status" value="1"/>
</dbReference>
<evidence type="ECO:0000256" key="11">
    <source>
        <dbReference type="ARBA" id="ARBA00029766"/>
    </source>
</evidence>
<evidence type="ECO:0000259" key="14">
    <source>
        <dbReference type="Pfam" id="PF01712"/>
    </source>
</evidence>
<dbReference type="Pfam" id="PF01712">
    <property type="entry name" value="dNK"/>
    <property type="match status" value="1"/>
</dbReference>
<dbReference type="OrthoDB" id="9776634at2"/>
<reference evidence="15 16" key="1">
    <citation type="submission" date="2015-08" db="EMBL/GenBank/DDBJ databases">
        <title>Whole genome sequence of Flavobacterium akiainvivens IK-1T, from decaying Wikstroemia oahuensis, an endemic Hawaiian shrub.</title>
        <authorList>
            <person name="Wan X."/>
            <person name="Hou S."/>
            <person name="Saito J."/>
            <person name="Donachie S."/>
        </authorList>
    </citation>
    <scope>NUCLEOTIDE SEQUENCE [LARGE SCALE GENOMIC DNA]</scope>
    <source>
        <strain evidence="15 16">IK-1</strain>
    </source>
</reference>
<keyword evidence="6" id="KW-0547">Nucleotide-binding</keyword>